<dbReference type="SUPFAM" id="SSF52540">
    <property type="entry name" value="P-loop containing nucleoside triphosphate hydrolases"/>
    <property type="match status" value="1"/>
</dbReference>
<dbReference type="RefSeq" id="WP_255238504.1">
    <property type="nucleotide sequence ID" value="NZ_CP101397.1"/>
</dbReference>
<dbReference type="InterPro" id="IPR038729">
    <property type="entry name" value="Rad50/SbcC_AAA"/>
</dbReference>
<accession>A0ABY5F2B4</accession>
<dbReference type="InterPro" id="IPR027417">
    <property type="entry name" value="P-loop_NTPase"/>
</dbReference>
<dbReference type="Pfam" id="PF13476">
    <property type="entry name" value="AAA_23"/>
    <property type="match status" value="1"/>
</dbReference>
<evidence type="ECO:0000313" key="4">
    <source>
        <dbReference type="Proteomes" id="UP001058236"/>
    </source>
</evidence>
<evidence type="ECO:0000259" key="2">
    <source>
        <dbReference type="Pfam" id="PF13476"/>
    </source>
</evidence>
<evidence type="ECO:0000256" key="1">
    <source>
        <dbReference type="SAM" id="Coils"/>
    </source>
</evidence>
<feature type="coiled-coil region" evidence="1">
    <location>
        <begin position="228"/>
        <end position="298"/>
    </location>
</feature>
<keyword evidence="4" id="KW-1185">Reference proteome</keyword>
<dbReference type="Gene3D" id="3.40.50.300">
    <property type="entry name" value="P-loop containing nucleotide triphosphate hydrolases"/>
    <property type="match status" value="1"/>
</dbReference>
<keyword evidence="1" id="KW-0175">Coiled coil</keyword>
<protein>
    <recommendedName>
        <fullName evidence="2">Rad50/SbcC-type AAA domain-containing protein</fullName>
    </recommendedName>
</protein>
<dbReference type="Proteomes" id="UP001058236">
    <property type="component" value="Chromosome"/>
</dbReference>
<dbReference type="EMBL" id="CP101397">
    <property type="protein sequence ID" value="UTR77114.1"/>
    <property type="molecule type" value="Genomic_DNA"/>
</dbReference>
<name>A0ABY5F2B4_9ACTN</name>
<proteinExistence type="predicted"/>
<evidence type="ECO:0000313" key="3">
    <source>
        <dbReference type="EMBL" id="UTR77114.1"/>
    </source>
</evidence>
<reference evidence="3" key="1">
    <citation type="submission" date="2022-07" db="EMBL/GenBank/DDBJ databases">
        <title>Genomic of Streptomyces cavourensis F2.</title>
        <authorList>
            <person name="Hu S."/>
            <person name="Liang W."/>
        </authorList>
    </citation>
    <scope>NUCLEOTIDE SEQUENCE</scope>
    <source>
        <strain evidence="3">F2</strain>
    </source>
</reference>
<sequence length="641" mass="71731">MTLNFRINKLSLYTTEGQVRYEFGSDLTVLEGPTGVGKTTLLELIKYGFAAGEARLAPVATEAVHDVAIDVSIGKEQFLIVRSLDAKKSKNVRVTDLATGERLPDHSVGDGESSFNSFLLKKLGFPDDVRAAAQKSRSSKPGSRVTFGDIFKFVYVPQYAINRDIADSRDSYYEPKRKAVFELLFRFTDPEILSMQSQVNVLNGKIDVAAGQLETVLDFLRDSNTSGREEVMEKLNAAVEEQERALEELTALREELDPVIDRQTQAYRDLLIDAERTLAEARASVHEFERERDAIAAERRRVLADHARLERMRDAGARLANIEFSVCPRCMQSLKNREVADDQCRLCLQPDPVSPDQASDSYELQQLQLQLEEMEAQNEVTEQQLARSQRLVVERESLVAKLTATLEERTAQRVTPRLQAFSDASDRRATARTRQEYLEAVLQQWDHVSDIEQEVKNLRSEQERLKTNIATRKAALESHKSIILDDIEKEFISTIKGLKIASVETSGFDRDNYLPLINGKTFTKAMMSGGGSMTAMQIAYWTSLMTVAERTGVPYPSILIIDGPRLALDPGSVTCKAIYRRLVRGVSEAPGAVQFIVADNEIPNDYHGDFSRVGFDYAHPTVSTVRHPGQGNVDVIASADE</sequence>
<feature type="domain" description="Rad50/SbcC-type AAA" evidence="2">
    <location>
        <begin position="20"/>
        <end position="259"/>
    </location>
</feature>
<gene>
    <name evidence="3" type="ORF">NLU04_00770</name>
</gene>
<organism evidence="3 4">
    <name type="scientific">Streptomyces cavourensis</name>
    <dbReference type="NCBI Taxonomy" id="67258"/>
    <lineage>
        <taxon>Bacteria</taxon>
        <taxon>Bacillati</taxon>
        <taxon>Actinomycetota</taxon>
        <taxon>Actinomycetes</taxon>
        <taxon>Kitasatosporales</taxon>
        <taxon>Streptomycetaceae</taxon>
        <taxon>Streptomyces</taxon>
    </lineage>
</organism>
<feature type="coiled-coil region" evidence="1">
    <location>
        <begin position="357"/>
        <end position="391"/>
    </location>
</feature>